<organism evidence="13 14">
    <name type="scientific">Phytophthora pseudosyringae</name>
    <dbReference type="NCBI Taxonomy" id="221518"/>
    <lineage>
        <taxon>Eukaryota</taxon>
        <taxon>Sar</taxon>
        <taxon>Stramenopiles</taxon>
        <taxon>Oomycota</taxon>
        <taxon>Peronosporomycetes</taxon>
        <taxon>Peronosporales</taxon>
        <taxon>Peronosporaceae</taxon>
        <taxon>Phytophthora</taxon>
    </lineage>
</organism>
<dbReference type="EMBL" id="JAGDFM010000235">
    <property type="protein sequence ID" value="KAG7381691.1"/>
    <property type="molecule type" value="Genomic_DNA"/>
</dbReference>
<dbReference type="PROSITE" id="PS50011">
    <property type="entry name" value="PROTEIN_KINASE_DOM"/>
    <property type="match status" value="1"/>
</dbReference>
<evidence type="ECO:0000256" key="7">
    <source>
        <dbReference type="PIRSR" id="PIRSR630616-2"/>
    </source>
</evidence>
<evidence type="ECO:0000313" key="14">
    <source>
        <dbReference type="Proteomes" id="UP000694044"/>
    </source>
</evidence>
<dbReference type="OrthoDB" id="4062651at2759"/>
<proteinExistence type="inferred from homology"/>
<comment type="similarity">
    <text evidence="10">Belongs to the protein kinase superfamily.</text>
</comment>
<feature type="compositionally biased region" description="Low complexity" evidence="11">
    <location>
        <begin position="1"/>
        <end position="22"/>
    </location>
</feature>
<keyword evidence="4" id="KW-0418">Kinase</keyword>
<dbReference type="PROSITE" id="PS00108">
    <property type="entry name" value="PROTEIN_KINASE_ST"/>
    <property type="match status" value="1"/>
</dbReference>
<keyword evidence="1 10" id="KW-0723">Serine/threonine-protein kinase</keyword>
<evidence type="ECO:0000256" key="6">
    <source>
        <dbReference type="PIRSR" id="PIRSR630616-1"/>
    </source>
</evidence>
<keyword evidence="14" id="KW-1185">Reference proteome</keyword>
<dbReference type="PANTHER" id="PTHR24350">
    <property type="entry name" value="SERINE/THREONINE-PROTEIN KINASE IAL-RELATED"/>
    <property type="match status" value="1"/>
</dbReference>
<dbReference type="InterPro" id="IPR030616">
    <property type="entry name" value="Aur-like"/>
</dbReference>
<dbReference type="AlphaFoldDB" id="A0A8T1VKQ8"/>
<accession>A0A8T1VKQ8</accession>
<evidence type="ECO:0000256" key="2">
    <source>
        <dbReference type="ARBA" id="ARBA00022679"/>
    </source>
</evidence>
<keyword evidence="3 7" id="KW-0547">Nucleotide-binding</keyword>
<dbReference type="SMART" id="SM00220">
    <property type="entry name" value="S_TKc"/>
    <property type="match status" value="1"/>
</dbReference>
<dbReference type="GO" id="GO:0005524">
    <property type="term" value="F:ATP binding"/>
    <property type="evidence" value="ECO:0007669"/>
    <property type="project" value="UniProtKB-UniRule"/>
</dbReference>
<evidence type="ECO:0000256" key="5">
    <source>
        <dbReference type="ARBA" id="ARBA00022840"/>
    </source>
</evidence>
<feature type="binding site" evidence="7 9">
    <location>
        <position position="63"/>
    </location>
    <ligand>
        <name>ATP</name>
        <dbReference type="ChEBI" id="CHEBI:30616"/>
    </ligand>
</feature>
<name>A0A8T1VKQ8_9STRA</name>
<gene>
    <name evidence="13" type="ORF">PHYPSEUDO_005738</name>
</gene>
<dbReference type="InterPro" id="IPR017441">
    <property type="entry name" value="Protein_kinase_ATP_BS"/>
</dbReference>
<keyword evidence="5 7" id="KW-0067">ATP-binding</keyword>
<sequence length="346" mass="38010">MLACVASSSPSPMAPRPLQMQEDQQHQQLRKGPYTITKELGAGLHGRVLLAYDDRLQRDVAVKLPAALTLDALTTDRVDVEQLEQQMTSLVHECNAMRRVQHPNVLQIDRLVSGKKGDCDYVAMVTQFAPNGDMFDLLEVGGALPEPLVKVYACQLLRALEACHANGVVHRDVKPENLLLDANFQLKLADFGVAAMAPVGADATEVFSRDESGTALYMAPEIRLRRMYRGTPVDVWSAGVVLFILMTGLPPFNEAQKGDAWYLDLLDGDLEHFWATQPSEVRQAMTPGAQDLISSMLVAPDERITVSEALQHSWLRGADCVDSFLIHNAVSTHLEAARAASKRDSA</sequence>
<feature type="binding site" evidence="7">
    <location>
        <position position="190"/>
    </location>
    <ligand>
        <name>ATP</name>
        <dbReference type="ChEBI" id="CHEBI:30616"/>
    </ligand>
</feature>
<evidence type="ECO:0000259" key="12">
    <source>
        <dbReference type="PROSITE" id="PS50011"/>
    </source>
</evidence>
<reference evidence="13" key="1">
    <citation type="submission" date="2021-02" db="EMBL/GenBank/DDBJ databases">
        <authorList>
            <person name="Palmer J.M."/>
        </authorList>
    </citation>
    <scope>NUCLEOTIDE SEQUENCE</scope>
    <source>
        <strain evidence="13">SCRP734</strain>
    </source>
</reference>
<evidence type="ECO:0000256" key="8">
    <source>
        <dbReference type="PIRSR" id="PIRSR630616-3"/>
    </source>
</evidence>
<dbReference type="InterPro" id="IPR000719">
    <property type="entry name" value="Prot_kinase_dom"/>
</dbReference>
<dbReference type="GO" id="GO:0004674">
    <property type="term" value="F:protein serine/threonine kinase activity"/>
    <property type="evidence" value="ECO:0007669"/>
    <property type="project" value="UniProtKB-KW"/>
</dbReference>
<evidence type="ECO:0000256" key="9">
    <source>
        <dbReference type="PROSITE-ProRule" id="PRU10141"/>
    </source>
</evidence>
<keyword evidence="2" id="KW-0808">Transferase</keyword>
<dbReference type="Proteomes" id="UP000694044">
    <property type="component" value="Unassembled WGS sequence"/>
</dbReference>
<dbReference type="InterPro" id="IPR008271">
    <property type="entry name" value="Ser/Thr_kinase_AS"/>
</dbReference>
<dbReference type="Pfam" id="PF00069">
    <property type="entry name" value="Pkinase"/>
    <property type="match status" value="1"/>
</dbReference>
<protein>
    <recommendedName>
        <fullName evidence="12">Protein kinase domain-containing protein</fullName>
    </recommendedName>
</protein>
<dbReference type="PROSITE" id="PS00107">
    <property type="entry name" value="PROTEIN_KINASE_ATP"/>
    <property type="match status" value="1"/>
</dbReference>
<feature type="region of interest" description="Disordered" evidence="11">
    <location>
        <begin position="1"/>
        <end position="25"/>
    </location>
</feature>
<evidence type="ECO:0000256" key="3">
    <source>
        <dbReference type="ARBA" id="ARBA00022741"/>
    </source>
</evidence>
<evidence type="ECO:0000256" key="4">
    <source>
        <dbReference type="ARBA" id="ARBA00022777"/>
    </source>
</evidence>
<evidence type="ECO:0000313" key="13">
    <source>
        <dbReference type="EMBL" id="KAG7381691.1"/>
    </source>
</evidence>
<feature type="cross-link" description="Glycyl lysine isopeptide (Lys-Gly) (interchain with G-Cter in SUMO2)" evidence="8">
    <location>
        <position position="174"/>
    </location>
</feature>
<evidence type="ECO:0000256" key="10">
    <source>
        <dbReference type="RuleBase" id="RU000304"/>
    </source>
</evidence>
<feature type="binding site" evidence="7">
    <location>
        <begin position="176"/>
        <end position="177"/>
    </location>
    <ligand>
        <name>ATP</name>
        <dbReference type="ChEBI" id="CHEBI:30616"/>
    </ligand>
</feature>
<evidence type="ECO:0000256" key="1">
    <source>
        <dbReference type="ARBA" id="ARBA00022527"/>
    </source>
</evidence>
<evidence type="ECO:0000256" key="11">
    <source>
        <dbReference type="SAM" id="MobiDB-lite"/>
    </source>
</evidence>
<feature type="domain" description="Protein kinase" evidence="12">
    <location>
        <begin position="34"/>
        <end position="315"/>
    </location>
</feature>
<comment type="caution">
    <text evidence="13">The sequence shown here is derived from an EMBL/GenBank/DDBJ whole genome shotgun (WGS) entry which is preliminary data.</text>
</comment>
<feature type="active site" description="Proton acceptor" evidence="6">
    <location>
        <position position="172"/>
    </location>
</feature>